<dbReference type="InterPro" id="IPR005674">
    <property type="entry name" value="CocE/Ser_esterase"/>
</dbReference>
<dbReference type="AlphaFoldDB" id="A0A845A4F9"/>
<dbReference type="Gene3D" id="1.10.3020.10">
    <property type="entry name" value="alpha-amino acid ester hydrolase ( Helical cap domain)"/>
    <property type="match status" value="1"/>
</dbReference>
<evidence type="ECO:0000313" key="5">
    <source>
        <dbReference type="Proteomes" id="UP000460626"/>
    </source>
</evidence>
<dbReference type="GO" id="GO:0008239">
    <property type="term" value="F:dipeptidyl-peptidase activity"/>
    <property type="evidence" value="ECO:0007669"/>
    <property type="project" value="InterPro"/>
</dbReference>
<feature type="signal peptide" evidence="2">
    <location>
        <begin position="1"/>
        <end position="16"/>
    </location>
</feature>
<feature type="chain" id="PRO_5032867127" evidence="2">
    <location>
        <begin position="17"/>
        <end position="563"/>
    </location>
</feature>
<comment type="caution">
    <text evidence="4">The sequence shown here is derived from an EMBL/GenBank/DDBJ whole genome shotgun (WGS) entry which is preliminary data.</text>
</comment>
<evidence type="ECO:0000313" key="4">
    <source>
        <dbReference type="EMBL" id="MXO94036.1"/>
    </source>
</evidence>
<dbReference type="Pfam" id="PF08530">
    <property type="entry name" value="PepX_C"/>
    <property type="match status" value="1"/>
</dbReference>
<protein>
    <submittedName>
        <fullName evidence="4">CocE/NonD family hydrolase</fullName>
    </submittedName>
</protein>
<dbReference type="SUPFAM" id="SSF53474">
    <property type="entry name" value="alpha/beta-Hydrolases"/>
    <property type="match status" value="1"/>
</dbReference>
<reference evidence="4 5" key="1">
    <citation type="submission" date="2019-12" db="EMBL/GenBank/DDBJ databases">
        <title>Genomic-based taxomic classification of the family Erythrobacteraceae.</title>
        <authorList>
            <person name="Xu L."/>
        </authorList>
    </citation>
    <scope>NUCLEOTIDE SEQUENCE [LARGE SCALE GENOMIC DNA]</scope>
    <source>
        <strain evidence="4 5">RC4-10-4</strain>
    </source>
</reference>
<dbReference type="InterPro" id="IPR029058">
    <property type="entry name" value="AB_hydrolase_fold"/>
</dbReference>
<keyword evidence="2" id="KW-0732">Signal</keyword>
<dbReference type="Proteomes" id="UP000460626">
    <property type="component" value="Unassembled WGS sequence"/>
</dbReference>
<sequence length="563" mass="60690">MAAALFAIMAVAPATAAAQPYTDYARESLYVPVRDGTRLAVNVYRPGNGDQVATERLPVIFVFTPYRARIRNAEGEVVETALQDSLGLRSLLRAGYVVAVADIRGKGASFGARRGFQDRTEAMDGHDLVQWLAAQPYSTGDVGMVGCSYLGGTTMHTASTAPPALRAIFTGATDWDKYAFVRRGGITAQFNTRPDEPLSDDLASVPVDDDADGAMLRAAVAEHAANTSMAGLWYGMPYRDSVSPLTGNAFWDEVAIWQYADAIRDAGIATYFWGNWNDEPTSDVILAAENLGSRLLVGPGSHCETPRDFAFTQEIVRYFDHELKGADNGFAQQPRVTWWSDETGEAGHYERGDSWPGARSQASAWYLGDGALAARPPVAGARTFAVDYDVANDAYFAFWPSPLDAHGLVYDSPPLDVGMDLLGFPTAHVTIAADRPDVDVFVYLEAVDAAGAVEVVSFGRLKASQRAISPAPWDNLGLPWHSGREADAAPLAAGQSATLVVPMLATSYHVPAGSRLRFVVTGADPRQRNLADLRQDPAPRITVAHGWEYGSRIELPLAREGGE</sequence>
<dbReference type="EMBL" id="WTYH01000001">
    <property type="protein sequence ID" value="MXO94036.1"/>
    <property type="molecule type" value="Genomic_DNA"/>
</dbReference>
<accession>A0A845A4F9</accession>
<dbReference type="OrthoDB" id="9806163at2"/>
<feature type="domain" description="Xaa-Pro dipeptidyl-peptidase C-terminal" evidence="3">
    <location>
        <begin position="316"/>
        <end position="554"/>
    </location>
</feature>
<proteinExistence type="predicted"/>
<dbReference type="Gene3D" id="2.60.120.260">
    <property type="entry name" value="Galactose-binding domain-like"/>
    <property type="match status" value="1"/>
</dbReference>
<dbReference type="InterPro" id="IPR008979">
    <property type="entry name" value="Galactose-bd-like_sf"/>
</dbReference>
<evidence type="ECO:0000259" key="3">
    <source>
        <dbReference type="SMART" id="SM00939"/>
    </source>
</evidence>
<name>A0A845A4F9_9SPHN</name>
<dbReference type="Pfam" id="PF02129">
    <property type="entry name" value="Peptidase_S15"/>
    <property type="match status" value="1"/>
</dbReference>
<dbReference type="InterPro" id="IPR000383">
    <property type="entry name" value="Xaa-Pro-like_dom"/>
</dbReference>
<organism evidence="4 5">
    <name type="scientific">Aurantiacibacter arachoides</name>
    <dbReference type="NCBI Taxonomy" id="1850444"/>
    <lineage>
        <taxon>Bacteria</taxon>
        <taxon>Pseudomonadati</taxon>
        <taxon>Pseudomonadota</taxon>
        <taxon>Alphaproteobacteria</taxon>
        <taxon>Sphingomonadales</taxon>
        <taxon>Erythrobacteraceae</taxon>
        <taxon>Aurantiacibacter</taxon>
    </lineage>
</organism>
<dbReference type="NCBIfam" id="TIGR00976">
    <property type="entry name" value="CocE_NonD"/>
    <property type="match status" value="1"/>
</dbReference>
<evidence type="ECO:0000256" key="1">
    <source>
        <dbReference type="ARBA" id="ARBA00022801"/>
    </source>
</evidence>
<evidence type="ECO:0000256" key="2">
    <source>
        <dbReference type="SAM" id="SignalP"/>
    </source>
</evidence>
<keyword evidence="1 4" id="KW-0378">Hydrolase</keyword>
<dbReference type="SMART" id="SM00939">
    <property type="entry name" value="PepX_C"/>
    <property type="match status" value="1"/>
</dbReference>
<gene>
    <name evidence="4" type="ORF">GRI62_10530</name>
</gene>
<dbReference type="SUPFAM" id="SSF49785">
    <property type="entry name" value="Galactose-binding domain-like"/>
    <property type="match status" value="1"/>
</dbReference>
<keyword evidence="5" id="KW-1185">Reference proteome</keyword>
<dbReference type="Gene3D" id="3.40.50.1820">
    <property type="entry name" value="alpha/beta hydrolase"/>
    <property type="match status" value="1"/>
</dbReference>
<dbReference type="InterPro" id="IPR013736">
    <property type="entry name" value="Xaa-Pro_dipept_C"/>
</dbReference>